<proteinExistence type="predicted"/>
<gene>
    <name evidence="2" type="ORF">EV678_2767</name>
</gene>
<keyword evidence="3" id="KW-1185">Reference proteome</keyword>
<organism evidence="2 3">
    <name type="scientific">Azospira oryzae</name>
    <dbReference type="NCBI Taxonomy" id="146939"/>
    <lineage>
        <taxon>Bacteria</taxon>
        <taxon>Pseudomonadati</taxon>
        <taxon>Pseudomonadota</taxon>
        <taxon>Betaproteobacteria</taxon>
        <taxon>Rhodocyclales</taxon>
        <taxon>Rhodocyclaceae</taxon>
        <taxon>Azospira</taxon>
    </lineage>
</organism>
<sequence>MVLAVLATVLKCEVNPDSSRKNTPQWDSLKHIEVIFAIEDELGLQFSEEALAELNSVSQIVDGALALHAA</sequence>
<feature type="domain" description="Carrier" evidence="1">
    <location>
        <begin position="1"/>
        <end position="68"/>
    </location>
</feature>
<protein>
    <submittedName>
        <fullName evidence="2">Acyl carrier protein</fullName>
    </submittedName>
</protein>
<dbReference type="EMBL" id="SHKM01000003">
    <property type="protein sequence ID" value="RZT75583.1"/>
    <property type="molecule type" value="Genomic_DNA"/>
</dbReference>
<evidence type="ECO:0000259" key="1">
    <source>
        <dbReference type="PROSITE" id="PS50075"/>
    </source>
</evidence>
<dbReference type="InterPro" id="IPR009081">
    <property type="entry name" value="PP-bd_ACP"/>
</dbReference>
<reference evidence="2 3" key="1">
    <citation type="submission" date="2019-02" db="EMBL/GenBank/DDBJ databases">
        <title>Genomic Encyclopedia of Type Strains, Phase IV (KMG-IV): sequencing the most valuable type-strain genomes for metagenomic binning, comparative biology and taxonomic classification.</title>
        <authorList>
            <person name="Goeker M."/>
        </authorList>
    </citation>
    <scope>NUCLEOTIDE SEQUENCE [LARGE SCALE GENOMIC DNA]</scope>
    <source>
        <strain evidence="2 3">DSM 21223</strain>
    </source>
</reference>
<evidence type="ECO:0000313" key="3">
    <source>
        <dbReference type="Proteomes" id="UP000292136"/>
    </source>
</evidence>
<dbReference type="Proteomes" id="UP000292136">
    <property type="component" value="Unassembled WGS sequence"/>
</dbReference>
<comment type="caution">
    <text evidence="2">The sequence shown here is derived from an EMBL/GenBank/DDBJ whole genome shotgun (WGS) entry which is preliminary data.</text>
</comment>
<dbReference type="Gene3D" id="1.10.1200.10">
    <property type="entry name" value="ACP-like"/>
    <property type="match status" value="1"/>
</dbReference>
<dbReference type="SUPFAM" id="SSF47336">
    <property type="entry name" value="ACP-like"/>
    <property type="match status" value="1"/>
</dbReference>
<dbReference type="PROSITE" id="PS50075">
    <property type="entry name" value="CARRIER"/>
    <property type="match status" value="1"/>
</dbReference>
<dbReference type="InterPro" id="IPR036736">
    <property type="entry name" value="ACP-like_sf"/>
</dbReference>
<dbReference type="Pfam" id="PF00550">
    <property type="entry name" value="PP-binding"/>
    <property type="match status" value="1"/>
</dbReference>
<evidence type="ECO:0000313" key="2">
    <source>
        <dbReference type="EMBL" id="RZT75583.1"/>
    </source>
</evidence>
<name>A0ABY0IK71_9RHOO</name>
<accession>A0ABY0IK71</accession>